<evidence type="ECO:0000313" key="2">
    <source>
        <dbReference type="Proteomes" id="UP000639403"/>
    </source>
</evidence>
<accession>A0A8H7P7R6</accession>
<protein>
    <submittedName>
        <fullName evidence="1">Uncharacterized protein</fullName>
    </submittedName>
</protein>
<sequence>MWLSIKRLSGRYWWYETLPGTLPGNDAHASRKRRPSCGLSGRTWMKLAAALTVLLTTAFIASRILRNAAAGLPLRLPYIAWSTIENLPPLYDRFHRYELQLPQHQDNYSLSHSDRKYLWIANHARGVGWGNVMQEMLLNHQLALKAGRSFVFTNYTWDDSGKPYSNFHGSSIPSSIPVSALIRGPSAGASITGDAEAPLAVKQEYWDKVCPYPKLIRNADVVSRFDREPSAQELLDAWVEVLTSTEDSVFGNRYRLLAIWPSLSASPVLTEFGWSSLIELAFDQNREIFAPTAVLESYLTAEPVTTHVARYKPIPGLLALHVRRGDFAAHCNGLAEWGSSYVGFNSLHSFPDTLEVPPDTKGAERQKIYQPHCYPEIAQIVRKVQEVRSSEAGQGLRHVYVMTNGDEPWVQQLKVALAREGHWDSIATSRDIIVNAEQKYVKQAVDMLIGQRAQIY</sequence>
<comment type="caution">
    <text evidence="1">The sequence shown here is derived from an EMBL/GenBank/DDBJ whole genome shotgun (WGS) entry which is preliminary data.</text>
</comment>
<organism evidence="1 2">
    <name type="scientific">Rhodonia placenta</name>
    <dbReference type="NCBI Taxonomy" id="104341"/>
    <lineage>
        <taxon>Eukaryota</taxon>
        <taxon>Fungi</taxon>
        <taxon>Dikarya</taxon>
        <taxon>Basidiomycota</taxon>
        <taxon>Agaricomycotina</taxon>
        <taxon>Agaricomycetes</taxon>
        <taxon>Polyporales</taxon>
        <taxon>Adustoporiaceae</taxon>
        <taxon>Rhodonia</taxon>
    </lineage>
</organism>
<name>A0A8H7P7R6_9APHY</name>
<dbReference type="Gene3D" id="3.40.50.11350">
    <property type="match status" value="1"/>
</dbReference>
<dbReference type="Proteomes" id="UP000639403">
    <property type="component" value="Unassembled WGS sequence"/>
</dbReference>
<dbReference type="EMBL" id="JADOXO010000023">
    <property type="protein sequence ID" value="KAF9818999.1"/>
    <property type="molecule type" value="Genomic_DNA"/>
</dbReference>
<dbReference type="AlphaFoldDB" id="A0A8H7P7R6"/>
<dbReference type="CDD" id="cd11296">
    <property type="entry name" value="O-FucT_like"/>
    <property type="match status" value="1"/>
</dbReference>
<proteinExistence type="predicted"/>
<evidence type="ECO:0000313" key="1">
    <source>
        <dbReference type="EMBL" id="KAF9818999.1"/>
    </source>
</evidence>
<gene>
    <name evidence="1" type="ORF">IEO21_02413</name>
</gene>
<reference evidence="1" key="2">
    <citation type="journal article" name="Front. Microbiol.">
        <title>Degradative Capacity of Two Strains of Rhodonia placenta: From Phenotype to Genotype.</title>
        <authorList>
            <person name="Kolle M."/>
            <person name="Horta M.A.C."/>
            <person name="Nowrousian M."/>
            <person name="Ohm R.A."/>
            <person name="Benz J.P."/>
            <person name="Pilgard A."/>
        </authorList>
    </citation>
    <scope>NUCLEOTIDE SEQUENCE</scope>
    <source>
        <strain evidence="1">FPRL280</strain>
    </source>
</reference>
<reference evidence="1" key="1">
    <citation type="submission" date="2020-11" db="EMBL/GenBank/DDBJ databases">
        <authorList>
            <person name="Koelle M."/>
            <person name="Horta M.A.C."/>
            <person name="Nowrousian M."/>
            <person name="Ohm R.A."/>
            <person name="Benz P."/>
            <person name="Pilgard A."/>
        </authorList>
    </citation>
    <scope>NUCLEOTIDE SEQUENCE</scope>
    <source>
        <strain evidence="1">FPRL280</strain>
    </source>
</reference>